<reference evidence="10" key="1">
    <citation type="submission" date="2016-10" db="EMBL/GenBank/DDBJ databases">
        <authorList>
            <person name="Varghese N."/>
            <person name="Submissions S."/>
        </authorList>
    </citation>
    <scope>NUCLEOTIDE SEQUENCE [LARGE SCALE GENOMIC DNA]</scope>
    <source>
        <strain evidence="10">IBRC-M10078</strain>
    </source>
</reference>
<dbReference type="InterPro" id="IPR004622">
    <property type="entry name" value="DNA_pol_HolB"/>
</dbReference>
<feature type="domain" description="DNA polymerase III delta subunit C-terminal" evidence="8">
    <location>
        <begin position="245"/>
        <end position="330"/>
    </location>
</feature>
<dbReference type="FunFam" id="3.40.50.300:FF:001255">
    <property type="entry name" value="DNA polymerase III subunit delta"/>
    <property type="match status" value="1"/>
</dbReference>
<evidence type="ECO:0000256" key="5">
    <source>
        <dbReference type="ARBA" id="ARBA00022705"/>
    </source>
</evidence>
<evidence type="ECO:0000256" key="2">
    <source>
        <dbReference type="ARBA" id="ARBA00014363"/>
    </source>
</evidence>
<dbReference type="RefSeq" id="WP_090859580.1">
    <property type="nucleotide sequence ID" value="NZ_FNJU01000020.1"/>
</dbReference>
<protein>
    <recommendedName>
        <fullName evidence="2">DNA polymerase III subunit delta'</fullName>
        <ecNumber evidence="1">2.7.7.7</ecNumber>
    </recommendedName>
</protein>
<dbReference type="InterPro" id="IPR015199">
    <property type="entry name" value="DNA_pol_III_delta_C"/>
</dbReference>
<evidence type="ECO:0000259" key="8">
    <source>
        <dbReference type="Pfam" id="PF09115"/>
    </source>
</evidence>
<dbReference type="Pfam" id="PF13177">
    <property type="entry name" value="DNA_pol3_delta2"/>
    <property type="match status" value="1"/>
</dbReference>
<name>A0A1H0WZM2_9BACI</name>
<dbReference type="GO" id="GO:0006261">
    <property type="term" value="P:DNA-templated DNA replication"/>
    <property type="evidence" value="ECO:0007669"/>
    <property type="project" value="TreeGrafter"/>
</dbReference>
<keyword evidence="3" id="KW-0808">Transferase</keyword>
<dbReference type="EC" id="2.7.7.7" evidence="1"/>
<dbReference type="InterPro" id="IPR027417">
    <property type="entry name" value="P-loop_NTPase"/>
</dbReference>
<dbReference type="GO" id="GO:0008408">
    <property type="term" value="F:3'-5' exonuclease activity"/>
    <property type="evidence" value="ECO:0007669"/>
    <property type="project" value="InterPro"/>
</dbReference>
<comment type="catalytic activity">
    <reaction evidence="7">
        <text>DNA(n) + a 2'-deoxyribonucleoside 5'-triphosphate = DNA(n+1) + diphosphate</text>
        <dbReference type="Rhea" id="RHEA:22508"/>
        <dbReference type="Rhea" id="RHEA-COMP:17339"/>
        <dbReference type="Rhea" id="RHEA-COMP:17340"/>
        <dbReference type="ChEBI" id="CHEBI:33019"/>
        <dbReference type="ChEBI" id="CHEBI:61560"/>
        <dbReference type="ChEBI" id="CHEBI:173112"/>
        <dbReference type="EC" id="2.7.7.7"/>
    </reaction>
</comment>
<evidence type="ECO:0000256" key="7">
    <source>
        <dbReference type="ARBA" id="ARBA00049244"/>
    </source>
</evidence>
<dbReference type="PANTHER" id="PTHR11669">
    <property type="entry name" value="REPLICATION FACTOR C / DNA POLYMERASE III GAMMA-TAU SUBUNIT"/>
    <property type="match status" value="1"/>
</dbReference>
<evidence type="ECO:0000256" key="1">
    <source>
        <dbReference type="ARBA" id="ARBA00012417"/>
    </source>
</evidence>
<keyword evidence="4" id="KW-0548">Nucleotidyltransferase</keyword>
<sequence>MRKTREELYSQQPIVLKMIENSFRKKRVAHAYILEGDKGTGKKDTSLFFAKAYFCVEPEDEFVPCNSCNNCRRIDSGNHPDLHVIEPDGLSIKKWQIQELQEEFSKTGVESNKKLYIIEHADRMTPNAANSLLKFLEEPNSQTVALLLTEQVHRMLDTILSRCQSLSFKPLSARILRNLLIQDKGVSQPLASLVSQVTNDLNDAYQLSQDEWFGQSRAIVLQLSEVLYSRPVDALFLIQDKWLSHFKEKTQLDLGLSLLLLLYRDLIQIQIGDEENVVYIDQIDELKQRALQTSSSRVSEQVAVILEAKQRLNTNMNPHLLMEQLVLKLQEG</sequence>
<dbReference type="Proteomes" id="UP000199159">
    <property type="component" value="Unassembled WGS sequence"/>
</dbReference>
<organism evidence="9 10">
    <name type="scientific">Litchfieldia salsa</name>
    <dbReference type="NCBI Taxonomy" id="930152"/>
    <lineage>
        <taxon>Bacteria</taxon>
        <taxon>Bacillati</taxon>
        <taxon>Bacillota</taxon>
        <taxon>Bacilli</taxon>
        <taxon>Bacillales</taxon>
        <taxon>Bacillaceae</taxon>
        <taxon>Litchfieldia</taxon>
    </lineage>
</organism>
<keyword evidence="5" id="KW-0235">DNA replication</keyword>
<keyword evidence="6" id="KW-0239">DNA-directed DNA polymerase</keyword>
<keyword evidence="10" id="KW-1185">Reference proteome</keyword>
<dbReference type="PANTHER" id="PTHR11669:SF8">
    <property type="entry name" value="DNA POLYMERASE III SUBUNIT DELTA"/>
    <property type="match status" value="1"/>
</dbReference>
<dbReference type="OrthoDB" id="9810148at2"/>
<dbReference type="EMBL" id="FNJU01000020">
    <property type="protein sequence ID" value="SDP96112.1"/>
    <property type="molecule type" value="Genomic_DNA"/>
</dbReference>
<dbReference type="STRING" id="930152.SAMN05216565_12054"/>
<dbReference type="GO" id="GO:0003887">
    <property type="term" value="F:DNA-directed DNA polymerase activity"/>
    <property type="evidence" value="ECO:0007669"/>
    <property type="project" value="UniProtKB-KW"/>
</dbReference>
<evidence type="ECO:0000313" key="9">
    <source>
        <dbReference type="EMBL" id="SDP96112.1"/>
    </source>
</evidence>
<dbReference type="AlphaFoldDB" id="A0A1H0WZM2"/>
<dbReference type="Gene3D" id="3.40.50.300">
    <property type="entry name" value="P-loop containing nucleotide triphosphate hydrolases"/>
    <property type="match status" value="1"/>
</dbReference>
<dbReference type="Pfam" id="PF09115">
    <property type="entry name" value="DNApol3-delta_C"/>
    <property type="match status" value="1"/>
</dbReference>
<dbReference type="InterPro" id="IPR050238">
    <property type="entry name" value="DNA_Rep/Repair_Clamp_Loader"/>
</dbReference>
<evidence type="ECO:0000313" key="10">
    <source>
        <dbReference type="Proteomes" id="UP000199159"/>
    </source>
</evidence>
<dbReference type="SUPFAM" id="SSF52540">
    <property type="entry name" value="P-loop containing nucleoside triphosphate hydrolases"/>
    <property type="match status" value="1"/>
</dbReference>
<dbReference type="GO" id="GO:0009360">
    <property type="term" value="C:DNA polymerase III complex"/>
    <property type="evidence" value="ECO:0007669"/>
    <property type="project" value="InterPro"/>
</dbReference>
<dbReference type="GO" id="GO:0003677">
    <property type="term" value="F:DNA binding"/>
    <property type="evidence" value="ECO:0007669"/>
    <property type="project" value="InterPro"/>
</dbReference>
<gene>
    <name evidence="9" type="ORF">SAMN05216565_12054</name>
</gene>
<accession>A0A1H0WZM2</accession>
<dbReference type="NCBIfam" id="NF005972">
    <property type="entry name" value="PRK08058.1"/>
    <property type="match status" value="1"/>
</dbReference>
<evidence type="ECO:0000256" key="3">
    <source>
        <dbReference type="ARBA" id="ARBA00022679"/>
    </source>
</evidence>
<proteinExistence type="predicted"/>
<dbReference type="NCBIfam" id="TIGR00678">
    <property type="entry name" value="holB"/>
    <property type="match status" value="1"/>
</dbReference>
<evidence type="ECO:0000256" key="4">
    <source>
        <dbReference type="ARBA" id="ARBA00022695"/>
    </source>
</evidence>
<evidence type="ECO:0000256" key="6">
    <source>
        <dbReference type="ARBA" id="ARBA00022932"/>
    </source>
</evidence>